<evidence type="ECO:0000259" key="8">
    <source>
        <dbReference type="SMART" id="SM00014"/>
    </source>
</evidence>
<reference evidence="10" key="1">
    <citation type="journal article" date="2013" name="Proc. Natl. Acad. Sci. U.S.A.">
        <title>Genome structure and metabolic features in the red seaweed Chondrus crispus shed light on evolution of the Archaeplastida.</title>
        <authorList>
            <person name="Collen J."/>
            <person name="Porcel B."/>
            <person name="Carre W."/>
            <person name="Ball S.G."/>
            <person name="Chaparro C."/>
            <person name="Tonon T."/>
            <person name="Barbeyron T."/>
            <person name="Michel G."/>
            <person name="Noel B."/>
            <person name="Valentin K."/>
            <person name="Elias M."/>
            <person name="Artiguenave F."/>
            <person name="Arun A."/>
            <person name="Aury J.M."/>
            <person name="Barbosa-Neto J.F."/>
            <person name="Bothwell J.H."/>
            <person name="Bouget F.Y."/>
            <person name="Brillet L."/>
            <person name="Cabello-Hurtado F."/>
            <person name="Capella-Gutierrez S."/>
            <person name="Charrier B."/>
            <person name="Cladiere L."/>
            <person name="Cock J.M."/>
            <person name="Coelho S.M."/>
            <person name="Colleoni C."/>
            <person name="Czjzek M."/>
            <person name="Da Silva C."/>
            <person name="Delage L."/>
            <person name="Denoeud F."/>
            <person name="Deschamps P."/>
            <person name="Dittami S.M."/>
            <person name="Gabaldon T."/>
            <person name="Gachon C.M."/>
            <person name="Groisillier A."/>
            <person name="Herve C."/>
            <person name="Jabbari K."/>
            <person name="Katinka M."/>
            <person name="Kloareg B."/>
            <person name="Kowalczyk N."/>
            <person name="Labadie K."/>
            <person name="Leblanc C."/>
            <person name="Lopez P.J."/>
            <person name="McLachlan D.H."/>
            <person name="Meslet-Cladiere L."/>
            <person name="Moustafa A."/>
            <person name="Nehr Z."/>
            <person name="Nyvall Collen P."/>
            <person name="Panaud O."/>
            <person name="Partensky F."/>
            <person name="Poulain J."/>
            <person name="Rensing S.A."/>
            <person name="Rousvoal S."/>
            <person name="Samson G."/>
            <person name="Symeonidi A."/>
            <person name="Weissenbach J."/>
            <person name="Zambounis A."/>
            <person name="Wincker P."/>
            <person name="Boyen C."/>
        </authorList>
    </citation>
    <scope>NUCLEOTIDE SEQUENCE [LARGE SCALE GENOMIC DNA]</scope>
    <source>
        <strain evidence="10">cv. Stackhouse</strain>
    </source>
</reference>
<evidence type="ECO:0000256" key="5">
    <source>
        <dbReference type="ARBA" id="ARBA00023136"/>
    </source>
</evidence>
<sequence length="255" mass="27360">MGPSPSDVAFLLLLSLVTLYVQTYIFPFEQPIELTDPSIRMPHKKDIVPSHTLLFASLLAPLAVFCAVELRGLSSKRTLLLLFFTALFEGNLLTVLVTNVLKLLIGRPRPYFASVCVGYVAGSETQCTGDADAVKEARKSFPSGHSSLAFSAAIFLACYLGTKFGIGKASSTTQSWKICAVLVPPFFAALVAASRIVDFHHHYADILAGSVLGASIALFVFYGRSPAMIKLKDAKEDADLGAPVHGYDSVAVSEV</sequence>
<feature type="transmembrane region" description="Helical" evidence="6">
    <location>
        <begin position="80"/>
        <end position="101"/>
    </location>
</feature>
<comment type="subcellular location">
    <subcellularLocation>
        <location evidence="1">Membrane</location>
        <topology evidence="1">Multi-pass membrane protein</topology>
    </subcellularLocation>
</comment>
<dbReference type="SMART" id="SM00014">
    <property type="entry name" value="acidPPc"/>
    <property type="match status" value="1"/>
</dbReference>
<accession>R7Q6W2</accession>
<evidence type="ECO:0000313" key="9">
    <source>
        <dbReference type="EMBL" id="CDF33553.1"/>
    </source>
</evidence>
<feature type="transmembrane region" description="Helical" evidence="6">
    <location>
        <begin position="148"/>
        <end position="166"/>
    </location>
</feature>
<dbReference type="EMBL" id="HG001649">
    <property type="protein sequence ID" value="CDF33553.1"/>
    <property type="molecule type" value="Genomic_DNA"/>
</dbReference>
<feature type="transmembrane region" description="Helical" evidence="6">
    <location>
        <begin position="203"/>
        <end position="222"/>
    </location>
</feature>
<dbReference type="OrthoDB" id="8907274at2759"/>
<proteinExistence type="inferred from homology"/>
<dbReference type="Pfam" id="PF01569">
    <property type="entry name" value="PAP2"/>
    <property type="match status" value="1"/>
</dbReference>
<dbReference type="PANTHER" id="PTHR10165:SF35">
    <property type="entry name" value="RE23632P"/>
    <property type="match status" value="1"/>
</dbReference>
<evidence type="ECO:0000256" key="7">
    <source>
        <dbReference type="SAM" id="SignalP"/>
    </source>
</evidence>
<dbReference type="InterPro" id="IPR036938">
    <property type="entry name" value="PAP2/HPO_sf"/>
</dbReference>
<gene>
    <name evidence="9" type="ORF">CHC_T00009530001</name>
</gene>
<keyword evidence="5 6" id="KW-0472">Membrane</keyword>
<keyword evidence="4 6" id="KW-1133">Transmembrane helix</keyword>
<evidence type="ECO:0000256" key="4">
    <source>
        <dbReference type="ARBA" id="ARBA00022989"/>
    </source>
</evidence>
<dbReference type="Gene3D" id="1.20.144.10">
    <property type="entry name" value="Phosphatidic acid phosphatase type 2/haloperoxidase"/>
    <property type="match status" value="1"/>
</dbReference>
<feature type="domain" description="Phosphatidic acid phosphatase type 2/haloperoxidase" evidence="8">
    <location>
        <begin position="82"/>
        <end position="221"/>
    </location>
</feature>
<feature type="chain" id="PRO_5004442621" evidence="7">
    <location>
        <begin position="24"/>
        <end position="255"/>
    </location>
</feature>
<dbReference type="GO" id="GO:0008195">
    <property type="term" value="F:phosphatidate phosphatase activity"/>
    <property type="evidence" value="ECO:0007669"/>
    <property type="project" value="TreeGrafter"/>
</dbReference>
<organism evidence="9 10">
    <name type="scientific">Chondrus crispus</name>
    <name type="common">Carrageen Irish moss</name>
    <name type="synonym">Polymorpha crispa</name>
    <dbReference type="NCBI Taxonomy" id="2769"/>
    <lineage>
        <taxon>Eukaryota</taxon>
        <taxon>Rhodophyta</taxon>
        <taxon>Florideophyceae</taxon>
        <taxon>Rhodymeniophycidae</taxon>
        <taxon>Gigartinales</taxon>
        <taxon>Gigartinaceae</taxon>
        <taxon>Chondrus</taxon>
    </lineage>
</organism>
<keyword evidence="7" id="KW-0732">Signal</keyword>
<comment type="similarity">
    <text evidence="2">Belongs to the PA-phosphatase related phosphoesterase family.</text>
</comment>
<name>R7Q6W2_CHOCR</name>
<protein>
    <submittedName>
        <fullName evidence="9">Phosphatidic acid phosphatase</fullName>
    </submittedName>
</protein>
<dbReference type="PhylomeDB" id="R7Q6W2"/>
<dbReference type="STRING" id="2769.R7Q6W2"/>
<feature type="transmembrane region" description="Helical" evidence="6">
    <location>
        <begin position="47"/>
        <end position="68"/>
    </location>
</feature>
<dbReference type="Gramene" id="CDF33553">
    <property type="protein sequence ID" value="CDF33553"/>
    <property type="gene ID" value="CHC_T00009530001"/>
</dbReference>
<dbReference type="GO" id="GO:0046839">
    <property type="term" value="P:phospholipid dephosphorylation"/>
    <property type="evidence" value="ECO:0007669"/>
    <property type="project" value="TreeGrafter"/>
</dbReference>
<dbReference type="RefSeq" id="XP_005713356.1">
    <property type="nucleotide sequence ID" value="XM_005713299.1"/>
</dbReference>
<dbReference type="AlphaFoldDB" id="R7Q6W2"/>
<dbReference type="Proteomes" id="UP000012073">
    <property type="component" value="Unassembled WGS sequence"/>
</dbReference>
<dbReference type="InterPro" id="IPR043216">
    <property type="entry name" value="PAP-like"/>
</dbReference>
<evidence type="ECO:0000256" key="1">
    <source>
        <dbReference type="ARBA" id="ARBA00004141"/>
    </source>
</evidence>
<feature type="signal peptide" evidence="7">
    <location>
        <begin position="1"/>
        <end position="23"/>
    </location>
</feature>
<dbReference type="SUPFAM" id="SSF48317">
    <property type="entry name" value="Acid phosphatase/Vanadium-dependent haloperoxidase"/>
    <property type="match status" value="1"/>
</dbReference>
<evidence type="ECO:0000313" key="10">
    <source>
        <dbReference type="Proteomes" id="UP000012073"/>
    </source>
</evidence>
<dbReference type="PANTHER" id="PTHR10165">
    <property type="entry name" value="LIPID PHOSPHATE PHOSPHATASE"/>
    <property type="match status" value="1"/>
</dbReference>
<feature type="transmembrane region" description="Helical" evidence="6">
    <location>
        <begin position="178"/>
        <end position="197"/>
    </location>
</feature>
<keyword evidence="10" id="KW-1185">Reference proteome</keyword>
<dbReference type="GO" id="GO:0006644">
    <property type="term" value="P:phospholipid metabolic process"/>
    <property type="evidence" value="ECO:0007669"/>
    <property type="project" value="InterPro"/>
</dbReference>
<evidence type="ECO:0000256" key="3">
    <source>
        <dbReference type="ARBA" id="ARBA00022692"/>
    </source>
</evidence>
<dbReference type="OMA" id="CTPLIVI"/>
<keyword evidence="3 6" id="KW-0812">Transmembrane</keyword>
<dbReference type="GO" id="GO:0016020">
    <property type="term" value="C:membrane"/>
    <property type="evidence" value="ECO:0007669"/>
    <property type="project" value="UniProtKB-SubCell"/>
</dbReference>
<dbReference type="KEGG" id="ccp:CHC_T00009530001"/>
<dbReference type="GeneID" id="17321068"/>
<evidence type="ECO:0000256" key="2">
    <source>
        <dbReference type="ARBA" id="ARBA00008816"/>
    </source>
</evidence>
<evidence type="ECO:0000256" key="6">
    <source>
        <dbReference type="SAM" id="Phobius"/>
    </source>
</evidence>
<dbReference type="InterPro" id="IPR000326">
    <property type="entry name" value="PAP2/HPO"/>
</dbReference>